<keyword evidence="1" id="KW-0418">Kinase</keyword>
<dbReference type="PANTHER" id="PTHR46148:SF44">
    <property type="entry name" value="GAG-POL POLYPROTEIN"/>
    <property type="match status" value="1"/>
</dbReference>
<keyword evidence="1" id="KW-0808">Transferase</keyword>
<name>A0A5B6VCY1_9ROSI</name>
<evidence type="ECO:0000313" key="2">
    <source>
        <dbReference type="Proteomes" id="UP000325315"/>
    </source>
</evidence>
<keyword evidence="1" id="KW-0675">Receptor</keyword>
<evidence type="ECO:0000313" key="1">
    <source>
        <dbReference type="EMBL" id="KAA3466806.1"/>
    </source>
</evidence>
<organism evidence="1 2">
    <name type="scientific">Gossypium australe</name>
    <dbReference type="NCBI Taxonomy" id="47621"/>
    <lineage>
        <taxon>Eukaryota</taxon>
        <taxon>Viridiplantae</taxon>
        <taxon>Streptophyta</taxon>
        <taxon>Embryophyta</taxon>
        <taxon>Tracheophyta</taxon>
        <taxon>Spermatophyta</taxon>
        <taxon>Magnoliopsida</taxon>
        <taxon>eudicotyledons</taxon>
        <taxon>Gunneridae</taxon>
        <taxon>Pentapetalae</taxon>
        <taxon>rosids</taxon>
        <taxon>malvids</taxon>
        <taxon>Malvales</taxon>
        <taxon>Malvaceae</taxon>
        <taxon>Malvoideae</taxon>
        <taxon>Gossypium</taxon>
    </lineage>
</organism>
<proteinExistence type="predicted"/>
<dbReference type="PANTHER" id="PTHR46148">
    <property type="entry name" value="CHROMO DOMAIN-CONTAINING PROTEIN"/>
    <property type="match status" value="1"/>
</dbReference>
<sequence>MNVELIKSVYKCVVSPVILCNPIPALNTGEGLPCELDQIHDVFHVSMQRKYCSDEVEEDPVKIVARELKVLQNNKISLVKVLW</sequence>
<gene>
    <name evidence="1" type="ORF">EPI10_001872</name>
</gene>
<keyword evidence="2" id="KW-1185">Reference proteome</keyword>
<accession>A0A5B6VCY1</accession>
<dbReference type="EMBL" id="SMMG02000007">
    <property type="protein sequence ID" value="KAA3466806.1"/>
    <property type="molecule type" value="Genomic_DNA"/>
</dbReference>
<dbReference type="GO" id="GO:0016301">
    <property type="term" value="F:kinase activity"/>
    <property type="evidence" value="ECO:0007669"/>
    <property type="project" value="UniProtKB-KW"/>
</dbReference>
<dbReference type="Proteomes" id="UP000325315">
    <property type="component" value="Unassembled WGS sequence"/>
</dbReference>
<comment type="caution">
    <text evidence="1">The sequence shown here is derived from an EMBL/GenBank/DDBJ whole genome shotgun (WGS) entry which is preliminary data.</text>
</comment>
<dbReference type="AlphaFoldDB" id="A0A5B6VCY1"/>
<reference evidence="2" key="1">
    <citation type="journal article" date="2019" name="Plant Biotechnol. J.">
        <title>Genome sequencing of the Australian wild diploid species Gossypium australe highlights disease resistance and delayed gland morphogenesis.</title>
        <authorList>
            <person name="Cai Y."/>
            <person name="Cai X."/>
            <person name="Wang Q."/>
            <person name="Wang P."/>
            <person name="Zhang Y."/>
            <person name="Cai C."/>
            <person name="Xu Y."/>
            <person name="Wang K."/>
            <person name="Zhou Z."/>
            <person name="Wang C."/>
            <person name="Geng S."/>
            <person name="Li B."/>
            <person name="Dong Q."/>
            <person name="Hou Y."/>
            <person name="Wang H."/>
            <person name="Ai P."/>
            <person name="Liu Z."/>
            <person name="Yi F."/>
            <person name="Sun M."/>
            <person name="An G."/>
            <person name="Cheng J."/>
            <person name="Zhang Y."/>
            <person name="Shi Q."/>
            <person name="Xie Y."/>
            <person name="Shi X."/>
            <person name="Chang Y."/>
            <person name="Huang F."/>
            <person name="Chen Y."/>
            <person name="Hong S."/>
            <person name="Mi L."/>
            <person name="Sun Q."/>
            <person name="Zhang L."/>
            <person name="Zhou B."/>
            <person name="Peng R."/>
            <person name="Zhang X."/>
            <person name="Liu F."/>
        </authorList>
    </citation>
    <scope>NUCLEOTIDE SEQUENCE [LARGE SCALE GENOMIC DNA]</scope>
    <source>
        <strain evidence="2">cv. PA1801</strain>
    </source>
</reference>
<protein>
    <submittedName>
        <fullName evidence="1">Receptor-like protein kinase</fullName>
    </submittedName>
</protein>